<dbReference type="Pfam" id="PF07963">
    <property type="entry name" value="N_methyl"/>
    <property type="match status" value="1"/>
</dbReference>
<sequence length="197" mass="20224">MRAMQRQSGTAQDGFTLLELMVAVAVFIVLSALAAPSFITYLDKARVRGAADSVVNQIGQARQVAVKFDRSVSLSTTGTGATWCLGANQAATPTVGSQTGAPVACDCTQASACMVDSREMVIGNVQHPGVTLSSAASELVFDGRLGARSDAFTGDADASSFDLTSQSGRYVLTVSVSPLGQASVCSKSGNILGYPTC</sequence>
<keyword evidence="1" id="KW-0472">Membrane</keyword>
<dbReference type="InterPro" id="IPR012902">
    <property type="entry name" value="N_methyl_site"/>
</dbReference>
<name>A0ABM7QER0_9GAMM</name>
<evidence type="ECO:0008006" key="4">
    <source>
        <dbReference type="Google" id="ProtNLM"/>
    </source>
</evidence>
<dbReference type="Proteomes" id="UP000680514">
    <property type="component" value="Chromosome"/>
</dbReference>
<accession>A0ABM7QER0</accession>
<keyword evidence="3" id="KW-1185">Reference proteome</keyword>
<feature type="transmembrane region" description="Helical" evidence="1">
    <location>
        <begin position="20"/>
        <end position="42"/>
    </location>
</feature>
<dbReference type="Gene3D" id="3.30.700.10">
    <property type="entry name" value="Glycoprotein, Type 4 Pilin"/>
    <property type="match status" value="1"/>
</dbReference>
<dbReference type="NCBIfam" id="TIGR02532">
    <property type="entry name" value="IV_pilin_GFxxxE"/>
    <property type="match status" value="1"/>
</dbReference>
<evidence type="ECO:0000256" key="1">
    <source>
        <dbReference type="SAM" id="Phobius"/>
    </source>
</evidence>
<organism evidence="2 3">
    <name type="scientific">Lysobacter helvus</name>
    <dbReference type="NCBI Taxonomy" id="2675059"/>
    <lineage>
        <taxon>Bacteria</taxon>
        <taxon>Pseudomonadati</taxon>
        <taxon>Pseudomonadota</taxon>
        <taxon>Gammaproteobacteria</taxon>
        <taxon>Lysobacterales</taxon>
        <taxon>Lysobacteraceae</taxon>
        <taxon>Lysobacter</taxon>
    </lineage>
</organism>
<keyword evidence="1" id="KW-0812">Transmembrane</keyword>
<dbReference type="RefSeq" id="WP_213433935.1">
    <property type="nucleotide sequence ID" value="NZ_AP024546.1"/>
</dbReference>
<dbReference type="EMBL" id="AP024546">
    <property type="protein sequence ID" value="BCT96134.1"/>
    <property type="molecule type" value="Genomic_DNA"/>
</dbReference>
<proteinExistence type="predicted"/>
<keyword evidence="1" id="KW-1133">Transmembrane helix</keyword>
<dbReference type="SUPFAM" id="SSF54523">
    <property type="entry name" value="Pili subunits"/>
    <property type="match status" value="1"/>
</dbReference>
<evidence type="ECO:0000313" key="2">
    <source>
        <dbReference type="EMBL" id="BCT96134.1"/>
    </source>
</evidence>
<evidence type="ECO:0000313" key="3">
    <source>
        <dbReference type="Proteomes" id="UP000680514"/>
    </source>
</evidence>
<reference evidence="2 3" key="1">
    <citation type="submission" date="2021-03" db="EMBL/GenBank/DDBJ databases">
        <title>Complete Genome Sequences of Two Lysobacter Strains Isolated from Sea Water (Lysobacter caseinilyticus) and Soil (Lysobacter helvus) in South Korea.</title>
        <authorList>
            <person name="Watanabe Y."/>
            <person name="Arakawa K."/>
        </authorList>
    </citation>
    <scope>NUCLEOTIDE SEQUENCE [LARGE SCALE GENOMIC DNA]</scope>
    <source>
        <strain evidence="2 3">D10</strain>
    </source>
</reference>
<gene>
    <name evidence="2" type="ORF">LYSHEL_20050</name>
</gene>
<dbReference type="InterPro" id="IPR045584">
    <property type="entry name" value="Pilin-like"/>
</dbReference>
<protein>
    <recommendedName>
        <fullName evidence="4">Prepilin-type N-terminal cleavage/methylation domain-containing protein</fullName>
    </recommendedName>
</protein>